<gene>
    <name evidence="1" type="ORF">CB5_LOCUS15955</name>
</gene>
<name>A0A6V7PPG7_ANACO</name>
<reference evidence="1" key="1">
    <citation type="submission" date="2020-07" db="EMBL/GenBank/DDBJ databases">
        <authorList>
            <person name="Lin J."/>
        </authorList>
    </citation>
    <scope>NUCLEOTIDE SEQUENCE</scope>
</reference>
<sequence>MDLVEIESWRWIAFVTKRVCEDGSAIRRAVTKLLKKRTFRLRFAWRAEATSLRCSQCADYPRMIDSRPSRVKRESIFILTLTSDSEHRLSHDLITAIRSVLTRVNSEFSSFGVGIGVGAGMTKAEVEAKE</sequence>
<dbReference type="EMBL" id="LR862150">
    <property type="protein sequence ID" value="CAD1832744.1"/>
    <property type="molecule type" value="Genomic_DNA"/>
</dbReference>
<organism evidence="1">
    <name type="scientific">Ananas comosus var. bracteatus</name>
    <name type="common">red pineapple</name>
    <dbReference type="NCBI Taxonomy" id="296719"/>
    <lineage>
        <taxon>Eukaryota</taxon>
        <taxon>Viridiplantae</taxon>
        <taxon>Streptophyta</taxon>
        <taxon>Embryophyta</taxon>
        <taxon>Tracheophyta</taxon>
        <taxon>Spermatophyta</taxon>
        <taxon>Magnoliopsida</taxon>
        <taxon>Liliopsida</taxon>
        <taxon>Poales</taxon>
        <taxon>Bromeliaceae</taxon>
        <taxon>Bromelioideae</taxon>
        <taxon>Ananas</taxon>
    </lineage>
</organism>
<protein>
    <submittedName>
        <fullName evidence="1">Uncharacterized protein</fullName>
    </submittedName>
</protein>
<dbReference type="AlphaFoldDB" id="A0A6V7PPG7"/>
<evidence type="ECO:0000313" key="1">
    <source>
        <dbReference type="EMBL" id="CAD1832744.1"/>
    </source>
</evidence>
<accession>A0A6V7PPG7</accession>
<proteinExistence type="predicted"/>